<keyword evidence="5" id="KW-1185">Reference proteome</keyword>
<dbReference type="Pfam" id="PF08543">
    <property type="entry name" value="Phos_pyr_kin"/>
    <property type="match status" value="1"/>
</dbReference>
<dbReference type="CDD" id="cd01169">
    <property type="entry name" value="HMPP_kinase"/>
    <property type="match status" value="1"/>
</dbReference>
<dbReference type="Gene3D" id="3.40.1190.20">
    <property type="match status" value="1"/>
</dbReference>
<evidence type="ECO:0000313" key="4">
    <source>
        <dbReference type="EMBL" id="MCB6184237.1"/>
    </source>
</evidence>
<dbReference type="SUPFAM" id="SSF53613">
    <property type="entry name" value="Ribokinase-like"/>
    <property type="match status" value="1"/>
</dbReference>
<dbReference type="InterPro" id="IPR013749">
    <property type="entry name" value="PM/HMP-P_kinase-1"/>
</dbReference>
<evidence type="ECO:0000256" key="2">
    <source>
        <dbReference type="ARBA" id="ARBA00012135"/>
    </source>
</evidence>
<dbReference type="Proteomes" id="UP001165395">
    <property type="component" value="Unassembled WGS sequence"/>
</dbReference>
<keyword evidence="4" id="KW-0418">Kinase</keyword>
<comment type="pathway">
    <text evidence="1">Cofactor biosynthesis; thiamine diphosphate biosynthesis.</text>
</comment>
<evidence type="ECO:0000256" key="1">
    <source>
        <dbReference type="ARBA" id="ARBA00004948"/>
    </source>
</evidence>
<evidence type="ECO:0000313" key="5">
    <source>
        <dbReference type="Proteomes" id="UP001165395"/>
    </source>
</evidence>
<gene>
    <name evidence="4" type="primary">thiD</name>
    <name evidence="4" type="ORF">LIN78_11850</name>
</gene>
<dbReference type="GO" id="GO:0008972">
    <property type="term" value="F:phosphomethylpyrimidine kinase activity"/>
    <property type="evidence" value="ECO:0007669"/>
    <property type="project" value="UniProtKB-EC"/>
</dbReference>
<organism evidence="4 5">
    <name type="scientific">Leeia speluncae</name>
    <dbReference type="NCBI Taxonomy" id="2884804"/>
    <lineage>
        <taxon>Bacteria</taxon>
        <taxon>Pseudomonadati</taxon>
        <taxon>Pseudomonadota</taxon>
        <taxon>Betaproteobacteria</taxon>
        <taxon>Neisseriales</taxon>
        <taxon>Leeiaceae</taxon>
        <taxon>Leeia</taxon>
    </lineage>
</organism>
<dbReference type="EC" id="2.7.1.49" evidence="2"/>
<protein>
    <recommendedName>
        <fullName evidence="2">hydroxymethylpyrimidine kinase</fullName>
        <ecNumber evidence="2">2.7.1.49</ecNumber>
    </recommendedName>
</protein>
<dbReference type="RefSeq" id="WP_227181049.1">
    <property type="nucleotide sequence ID" value="NZ_JAJBZT010000006.1"/>
</dbReference>
<dbReference type="EMBL" id="JAJBZT010000006">
    <property type="protein sequence ID" value="MCB6184237.1"/>
    <property type="molecule type" value="Genomic_DNA"/>
</dbReference>
<evidence type="ECO:0000259" key="3">
    <source>
        <dbReference type="Pfam" id="PF08543"/>
    </source>
</evidence>
<name>A0ABS8D7S6_9NEIS</name>
<comment type="caution">
    <text evidence="4">The sequence shown here is derived from an EMBL/GenBank/DDBJ whole genome shotgun (WGS) entry which is preliminary data.</text>
</comment>
<dbReference type="NCBIfam" id="TIGR00097">
    <property type="entry name" value="HMP-P_kinase"/>
    <property type="match status" value="1"/>
</dbReference>
<reference evidence="4" key="1">
    <citation type="submission" date="2021-10" db="EMBL/GenBank/DDBJ databases">
        <title>The complete genome sequence of Leeia sp. TBRC 13508.</title>
        <authorList>
            <person name="Charoenyingcharoen P."/>
            <person name="Yukphan P."/>
        </authorList>
    </citation>
    <scope>NUCLEOTIDE SEQUENCE</scope>
    <source>
        <strain evidence="4">TBRC 13508</strain>
    </source>
</reference>
<proteinExistence type="predicted"/>
<dbReference type="PANTHER" id="PTHR20858">
    <property type="entry name" value="PHOSPHOMETHYLPYRIMIDINE KINASE"/>
    <property type="match status" value="1"/>
</dbReference>
<sequence>MIQAEFPRVLTIAGSDPSGGAGIQADLRTIALLGAYGMAIPTALTVQNSLGVHAVHLLPVDLLQAQLALLMEDAPPHTIKLGMLGNTEVVNLLLDSFQAWASNNVLCKIVCDPVLVSSSGKRLLSEDALDSLIACFPYFELLTPNAIEASVLTGIEITQPEDMLKAAKALIEMGLAHVLIKGAHVEGEEVVDLLLSRTDIQSPIWLRANRVETRNDHGTGCTLSSAIATYLAKGESMVDSVTRAKQYVTESLLASQTIWNGHGHGGFMRR</sequence>
<feature type="domain" description="Pyridoxamine kinase/Phosphomethylpyrimidine kinase" evidence="3">
    <location>
        <begin position="16"/>
        <end position="263"/>
    </location>
</feature>
<dbReference type="InterPro" id="IPR004399">
    <property type="entry name" value="HMP/HMP-P_kinase_dom"/>
</dbReference>
<dbReference type="GO" id="GO:0008902">
    <property type="term" value="F:hydroxymethylpyrimidine kinase activity"/>
    <property type="evidence" value="ECO:0007669"/>
    <property type="project" value="UniProtKB-EC"/>
</dbReference>
<keyword evidence="4" id="KW-0808">Transferase</keyword>
<dbReference type="InterPro" id="IPR029056">
    <property type="entry name" value="Ribokinase-like"/>
</dbReference>
<accession>A0ABS8D7S6</accession>
<dbReference type="PANTHER" id="PTHR20858:SF17">
    <property type="entry name" value="HYDROXYMETHYLPYRIMIDINE_PHOSPHOMETHYLPYRIMIDINE KINASE THI20-RELATED"/>
    <property type="match status" value="1"/>
</dbReference>